<dbReference type="InterPro" id="IPR001789">
    <property type="entry name" value="Sig_transdc_resp-reg_receiver"/>
</dbReference>
<gene>
    <name evidence="2" type="ORF">S03H2_59091</name>
</gene>
<dbReference type="EMBL" id="BARU01037980">
    <property type="protein sequence ID" value="GAH79574.1"/>
    <property type="molecule type" value="Genomic_DNA"/>
</dbReference>
<evidence type="ECO:0000313" key="2">
    <source>
        <dbReference type="EMBL" id="GAH79574.1"/>
    </source>
</evidence>
<reference evidence="2" key="1">
    <citation type="journal article" date="2014" name="Front. Microbiol.">
        <title>High frequency of phylogenetically diverse reductive dehalogenase-homologous genes in deep subseafloor sedimentary metagenomes.</title>
        <authorList>
            <person name="Kawai M."/>
            <person name="Futagami T."/>
            <person name="Toyoda A."/>
            <person name="Takaki Y."/>
            <person name="Nishi S."/>
            <person name="Hori S."/>
            <person name="Arai W."/>
            <person name="Tsubouchi T."/>
            <person name="Morono Y."/>
            <person name="Uchiyama I."/>
            <person name="Ito T."/>
            <person name="Fujiyama A."/>
            <person name="Inagaki F."/>
            <person name="Takami H."/>
        </authorList>
    </citation>
    <scope>NUCLEOTIDE SEQUENCE</scope>
    <source>
        <strain evidence="2">Expedition CK06-06</strain>
    </source>
</reference>
<name>X1JMT7_9ZZZZ</name>
<comment type="caution">
    <text evidence="2">The sequence shown here is derived from an EMBL/GenBank/DDBJ whole genome shotgun (WGS) entry which is preliminary data.</text>
</comment>
<feature type="domain" description="Response regulatory" evidence="1">
    <location>
        <begin position="2"/>
        <end position="30"/>
    </location>
</feature>
<proteinExistence type="predicted"/>
<organism evidence="2">
    <name type="scientific">marine sediment metagenome</name>
    <dbReference type="NCBI Taxonomy" id="412755"/>
    <lineage>
        <taxon>unclassified sequences</taxon>
        <taxon>metagenomes</taxon>
        <taxon>ecological metagenomes</taxon>
    </lineage>
</organism>
<dbReference type="GO" id="GO:0000160">
    <property type="term" value="P:phosphorelay signal transduction system"/>
    <property type="evidence" value="ECO:0007669"/>
    <property type="project" value="InterPro"/>
</dbReference>
<protein>
    <recommendedName>
        <fullName evidence="1">Response regulatory domain-containing protein</fullName>
    </recommendedName>
</protein>
<sequence>MKILVVEDTEDSRYLLEKILHAYGHEVIAT</sequence>
<accession>X1JMT7</accession>
<dbReference type="Gene3D" id="3.40.50.2300">
    <property type="match status" value="1"/>
</dbReference>
<dbReference type="AlphaFoldDB" id="X1JMT7"/>
<feature type="non-terminal residue" evidence="2">
    <location>
        <position position="30"/>
    </location>
</feature>
<dbReference type="PROSITE" id="PS50110">
    <property type="entry name" value="RESPONSE_REGULATORY"/>
    <property type="match status" value="1"/>
</dbReference>
<dbReference type="SUPFAM" id="SSF52172">
    <property type="entry name" value="CheY-like"/>
    <property type="match status" value="1"/>
</dbReference>
<dbReference type="InterPro" id="IPR011006">
    <property type="entry name" value="CheY-like_superfamily"/>
</dbReference>
<evidence type="ECO:0000259" key="1">
    <source>
        <dbReference type="PROSITE" id="PS50110"/>
    </source>
</evidence>